<evidence type="ECO:0000313" key="6">
    <source>
        <dbReference type="EMBL" id="EAS06041.2"/>
    </source>
</evidence>
<sequence length="1217" mass="142429">MSLDIKRLKKDDSCFRLGTLEEIQNTFNQIVSDTKQISHSQIGEQYHQKYILKDPYIKDNDFNQSMFQQLDSVVSFESEEPQQIQNQLQVEQPKDKPRKILKLINKNGYLIKVSEEIVQNDKQNIKENNQQCLKIKMPVQRNTIFSSKVNNNSIINRKNRCHSQNIFYQNQNGNQQEDCQNNCIVQEYGENLIQTVFKSLVLNKIKSLEQSQCDSSIFNSVSTTTADITSEIVKEFGISTSVLQGFNTFEGKKNYIIQQMNETLDRLLNNFKEKINKRETKTQVLEKDISKSNGFNNLNDPHYLDWLQISSKYKSINLKLKEMVLLYVNKYENSVKVIENMKKNGIKVKHLADYVDLNTGDLLMQEQQQQIDPSNLLNKLINKTNEHDKWIQEIEQTIKDMEWNEDLEEQYQENIRQQKKQQTNLKKLTNGQNVGFSTNIYAKMKEEQQLQNRDVLLKKYQEGDHLDVSQLYFLANTSRLLNKCVDKIYEQEKVNTLSENILSNMELKIAEDIIYQYQKIKKGLSIVRNEYLQHKAKQDHVKFQIQKDQEQRKLISELNEQYHKKMVKIFKSYLSLKKKNDQSKLENLSYSSKALVKAFSNKLKLKRAVSVDQSSKKISMINQTNLPQSKSRSLSKQSALKNSEISSVNNYLIKNLQQTEEKELNKSVPRVANIKSRSLGNRIKSSEHHAPSKLFAYEDHLKPKQQQGTESTQRGLRKYYNSKKYDEQQLEKYDLKLHDHPYLKNQKQFIKFYSKGPGQIINEKDKIRYVEIKNPSKKLINNIIIIQRLIRGFLGRLKVKKLKQKMLDDLQNKINQISKQFAYNQKNLNRSKGSLNYQIPLNRDESIQTCQKQNKTYFLENSLKRSSTIKDDSVVKIQTNQSFANKGANRISNKSTNIFITPLKEKKYSLQQSEKLQHTKENVDVRKSISQQTLQQVKTDLLRQRLQSIIIAGESERRAELKKLNRDFQQLDKKCQNSIIYKSLQSKSQSPSSSQERKISKTEKKRAQQRKQTLFRGVMNNDLNYLCLVGHRWEKSDFNSKDKHLNTPLFYACKQKNVPLIKWLFSQGSNVNIPCSEGNTPLHLIFESNDYELIQYIIKENDQIDLNVRNQLGQTPVALCNQEIIQKLGLEKAITVVQSQIKRTNFDNNKLLIQNNNCSFEDKLIQDQSSIVFSNFNLKEQKSNFNHISHQRLVKKKSNLSIQSSISQTFSQSKNNF</sequence>
<dbReference type="InterPro" id="IPR036770">
    <property type="entry name" value="Ankyrin_rpt-contain_sf"/>
</dbReference>
<evidence type="ECO:0000313" key="7">
    <source>
        <dbReference type="Proteomes" id="UP000009168"/>
    </source>
</evidence>
<keyword evidence="7" id="KW-1185">Reference proteome</keyword>
<dbReference type="OrthoDB" id="341259at2759"/>
<accession>Q24E60</accession>
<evidence type="ECO:0000256" key="1">
    <source>
        <dbReference type="ARBA" id="ARBA00022737"/>
    </source>
</evidence>
<proteinExistence type="predicted"/>
<feature type="region of interest" description="Disordered" evidence="5">
    <location>
        <begin position="984"/>
        <end position="1013"/>
    </location>
</feature>
<feature type="repeat" description="ANK" evidence="3">
    <location>
        <begin position="1077"/>
        <end position="1109"/>
    </location>
</feature>
<dbReference type="Gene3D" id="1.25.40.20">
    <property type="entry name" value="Ankyrin repeat-containing domain"/>
    <property type="match status" value="1"/>
</dbReference>
<dbReference type="eggNOG" id="KOG0505">
    <property type="taxonomic scope" value="Eukaryota"/>
</dbReference>
<name>Q24E60_TETTS</name>
<organism evidence="6 7">
    <name type="scientific">Tetrahymena thermophila (strain SB210)</name>
    <dbReference type="NCBI Taxonomy" id="312017"/>
    <lineage>
        <taxon>Eukaryota</taxon>
        <taxon>Sar</taxon>
        <taxon>Alveolata</taxon>
        <taxon>Ciliophora</taxon>
        <taxon>Intramacronucleata</taxon>
        <taxon>Oligohymenophorea</taxon>
        <taxon>Hymenostomatida</taxon>
        <taxon>Tetrahymenina</taxon>
        <taxon>Tetrahymenidae</taxon>
        <taxon>Tetrahymena</taxon>
    </lineage>
</organism>
<keyword evidence="2 3" id="KW-0040">ANK repeat</keyword>
<dbReference type="RefSeq" id="XP_001026286.2">
    <property type="nucleotide sequence ID" value="XM_001026286.2"/>
</dbReference>
<evidence type="ECO:0000256" key="5">
    <source>
        <dbReference type="SAM" id="MobiDB-lite"/>
    </source>
</evidence>
<dbReference type="PROSITE" id="PS50096">
    <property type="entry name" value="IQ"/>
    <property type="match status" value="1"/>
</dbReference>
<dbReference type="STRING" id="312017.Q24E60"/>
<reference evidence="7" key="1">
    <citation type="journal article" date="2006" name="PLoS Biol.">
        <title>Macronuclear genome sequence of the ciliate Tetrahymena thermophila, a model eukaryote.</title>
        <authorList>
            <person name="Eisen J.A."/>
            <person name="Coyne R.S."/>
            <person name="Wu M."/>
            <person name="Wu D."/>
            <person name="Thiagarajan M."/>
            <person name="Wortman J.R."/>
            <person name="Badger J.H."/>
            <person name="Ren Q."/>
            <person name="Amedeo P."/>
            <person name="Jones K.M."/>
            <person name="Tallon L.J."/>
            <person name="Delcher A.L."/>
            <person name="Salzberg S.L."/>
            <person name="Silva J.C."/>
            <person name="Haas B.J."/>
            <person name="Majoros W.H."/>
            <person name="Farzad M."/>
            <person name="Carlton J.M."/>
            <person name="Smith R.K. Jr."/>
            <person name="Garg J."/>
            <person name="Pearlman R.E."/>
            <person name="Karrer K.M."/>
            <person name="Sun L."/>
            <person name="Manning G."/>
            <person name="Elde N.C."/>
            <person name="Turkewitz A.P."/>
            <person name="Asai D.J."/>
            <person name="Wilkes D.E."/>
            <person name="Wang Y."/>
            <person name="Cai H."/>
            <person name="Collins K."/>
            <person name="Stewart B.A."/>
            <person name="Lee S.R."/>
            <person name="Wilamowska K."/>
            <person name="Weinberg Z."/>
            <person name="Ruzzo W.L."/>
            <person name="Wloga D."/>
            <person name="Gaertig J."/>
            <person name="Frankel J."/>
            <person name="Tsao C.-C."/>
            <person name="Gorovsky M.A."/>
            <person name="Keeling P.J."/>
            <person name="Waller R.F."/>
            <person name="Patron N.J."/>
            <person name="Cherry J.M."/>
            <person name="Stover N.A."/>
            <person name="Krieger C.J."/>
            <person name="del Toro C."/>
            <person name="Ryder H.F."/>
            <person name="Williamson S.C."/>
            <person name="Barbeau R.A."/>
            <person name="Hamilton E.P."/>
            <person name="Orias E."/>
        </authorList>
    </citation>
    <scope>NUCLEOTIDE SEQUENCE [LARGE SCALE GENOMIC DNA]</scope>
    <source>
        <strain evidence="7">SB210</strain>
    </source>
</reference>
<dbReference type="Pfam" id="PF12796">
    <property type="entry name" value="Ank_2"/>
    <property type="match status" value="1"/>
</dbReference>
<feature type="repeat" description="ANK" evidence="3">
    <location>
        <begin position="1044"/>
        <end position="1076"/>
    </location>
</feature>
<dbReference type="AlphaFoldDB" id="Q24E60"/>
<dbReference type="GO" id="GO:0085020">
    <property type="term" value="P:protein K6-linked ubiquitination"/>
    <property type="evidence" value="ECO:0007669"/>
    <property type="project" value="TreeGrafter"/>
</dbReference>
<dbReference type="PANTHER" id="PTHR24171">
    <property type="entry name" value="ANKYRIN REPEAT DOMAIN-CONTAINING PROTEIN 39-RELATED"/>
    <property type="match status" value="1"/>
</dbReference>
<keyword evidence="4" id="KW-0175">Coiled coil</keyword>
<feature type="compositionally biased region" description="Low complexity" evidence="5">
    <location>
        <begin position="984"/>
        <end position="994"/>
    </location>
</feature>
<dbReference type="InterPro" id="IPR002110">
    <property type="entry name" value="Ankyrin_rpt"/>
</dbReference>
<feature type="coiled-coil region" evidence="4">
    <location>
        <begin position="257"/>
        <end position="288"/>
    </location>
</feature>
<dbReference type="SUPFAM" id="SSF48403">
    <property type="entry name" value="Ankyrin repeat"/>
    <property type="match status" value="1"/>
</dbReference>
<dbReference type="KEGG" id="tet:TTHERM_00852800"/>
<dbReference type="InParanoid" id="Q24E60"/>
<dbReference type="PROSITE" id="PS50088">
    <property type="entry name" value="ANK_REPEAT"/>
    <property type="match status" value="2"/>
</dbReference>
<dbReference type="PROSITE" id="PS50297">
    <property type="entry name" value="ANK_REP_REGION"/>
    <property type="match status" value="1"/>
</dbReference>
<gene>
    <name evidence="6" type="ORF">TTHERM_00852800</name>
</gene>
<evidence type="ECO:0000256" key="3">
    <source>
        <dbReference type="PROSITE-ProRule" id="PRU00023"/>
    </source>
</evidence>
<evidence type="ECO:0000256" key="2">
    <source>
        <dbReference type="ARBA" id="ARBA00023043"/>
    </source>
</evidence>
<dbReference type="HOGENOM" id="CLU_277648_0_0_1"/>
<keyword evidence="1" id="KW-0677">Repeat</keyword>
<feature type="compositionally biased region" description="Basic and acidic residues" evidence="5">
    <location>
        <begin position="995"/>
        <end position="1006"/>
    </location>
</feature>
<dbReference type="Proteomes" id="UP000009168">
    <property type="component" value="Unassembled WGS sequence"/>
</dbReference>
<dbReference type="EMBL" id="GG662311">
    <property type="protein sequence ID" value="EAS06041.2"/>
    <property type="molecule type" value="Genomic_DNA"/>
</dbReference>
<dbReference type="GO" id="GO:0004842">
    <property type="term" value="F:ubiquitin-protein transferase activity"/>
    <property type="evidence" value="ECO:0007669"/>
    <property type="project" value="TreeGrafter"/>
</dbReference>
<dbReference type="GeneID" id="7830545"/>
<dbReference type="SMART" id="SM00248">
    <property type="entry name" value="ANK"/>
    <property type="match status" value="2"/>
</dbReference>
<protein>
    <submittedName>
        <fullName evidence="6">Uncharacterized protein</fullName>
    </submittedName>
</protein>
<evidence type="ECO:0000256" key="4">
    <source>
        <dbReference type="SAM" id="Coils"/>
    </source>
</evidence>
<feature type="region of interest" description="Disordered" evidence="5">
    <location>
        <begin position="699"/>
        <end position="720"/>
    </location>
</feature>
<feature type="compositionally biased region" description="Polar residues" evidence="5">
    <location>
        <begin position="704"/>
        <end position="714"/>
    </location>
</feature>
<dbReference type="PANTHER" id="PTHR24171:SF8">
    <property type="entry name" value="BRCA1-ASSOCIATED RING DOMAIN PROTEIN 1"/>
    <property type="match status" value="1"/>
</dbReference>